<feature type="transmembrane region" description="Helical" evidence="14">
    <location>
        <begin position="30"/>
        <end position="48"/>
    </location>
</feature>
<dbReference type="EMBL" id="PCVY01000022">
    <property type="protein sequence ID" value="PIQ87036.1"/>
    <property type="molecule type" value="Genomic_DNA"/>
</dbReference>
<feature type="transmembrane region" description="Helical" evidence="14">
    <location>
        <begin position="220"/>
        <end position="242"/>
    </location>
</feature>
<evidence type="ECO:0000256" key="13">
    <source>
        <dbReference type="ARBA" id="ARBA00047690"/>
    </source>
</evidence>
<evidence type="ECO:0000256" key="14">
    <source>
        <dbReference type="HAMAP-Rule" id="MF_00154"/>
    </source>
</evidence>
<evidence type="ECO:0000256" key="7">
    <source>
        <dbReference type="ARBA" id="ARBA00022989"/>
    </source>
</evidence>
<dbReference type="AlphaFoldDB" id="A0A2H0LRP5"/>
<comment type="caution">
    <text evidence="15">The sequence shown here is derived from an EMBL/GenBank/DDBJ whole genome shotgun (WGS) entry which is preliminary data.</text>
</comment>
<dbReference type="UniPathway" id="UPA00834">
    <property type="reaction ID" value="UER00712"/>
</dbReference>
<evidence type="ECO:0000256" key="9">
    <source>
        <dbReference type="ARBA" id="ARBA00023136"/>
    </source>
</evidence>
<feature type="transmembrane region" description="Helical" evidence="14">
    <location>
        <begin position="54"/>
        <end position="76"/>
    </location>
</feature>
<dbReference type="InterPro" id="IPR044878">
    <property type="entry name" value="UbiA_sf"/>
</dbReference>
<dbReference type="Gene3D" id="1.10.357.140">
    <property type="entry name" value="UbiA prenyltransferase"/>
    <property type="match status" value="1"/>
</dbReference>
<keyword evidence="6 14" id="KW-0812">Transmembrane</keyword>
<feature type="transmembrane region" description="Helical" evidence="14">
    <location>
        <begin position="277"/>
        <end position="295"/>
    </location>
</feature>
<evidence type="ECO:0000256" key="3">
    <source>
        <dbReference type="ARBA" id="ARBA00012292"/>
    </source>
</evidence>
<dbReference type="EC" id="2.5.1.141" evidence="3 14"/>
<accession>A0A2H0LRP5</accession>
<evidence type="ECO:0000256" key="4">
    <source>
        <dbReference type="ARBA" id="ARBA00022475"/>
    </source>
</evidence>
<comment type="catalytic activity">
    <reaction evidence="13 14">
        <text>heme b + (2E,6E)-farnesyl diphosphate + H2O = Fe(II)-heme o + diphosphate</text>
        <dbReference type="Rhea" id="RHEA:28070"/>
        <dbReference type="ChEBI" id="CHEBI:15377"/>
        <dbReference type="ChEBI" id="CHEBI:33019"/>
        <dbReference type="ChEBI" id="CHEBI:60344"/>
        <dbReference type="ChEBI" id="CHEBI:60530"/>
        <dbReference type="ChEBI" id="CHEBI:175763"/>
        <dbReference type="EC" id="2.5.1.141"/>
    </reaction>
</comment>
<keyword evidence="9 14" id="KW-0472">Membrane</keyword>
<reference evidence="15 16" key="1">
    <citation type="submission" date="2017-09" db="EMBL/GenBank/DDBJ databases">
        <title>Depth-based differentiation of microbial function through sediment-hosted aquifers and enrichment of novel symbionts in the deep terrestrial subsurface.</title>
        <authorList>
            <person name="Probst A.J."/>
            <person name="Ladd B."/>
            <person name="Jarett J.K."/>
            <person name="Geller-Mcgrath D.E."/>
            <person name="Sieber C.M."/>
            <person name="Emerson J.B."/>
            <person name="Anantharaman K."/>
            <person name="Thomas B.C."/>
            <person name="Malmstrom R."/>
            <person name="Stieglmeier M."/>
            <person name="Klingl A."/>
            <person name="Woyke T."/>
            <person name="Ryan C.M."/>
            <person name="Banfield J.F."/>
        </authorList>
    </citation>
    <scope>NUCLEOTIDE SEQUENCE [LARGE SCALE GENOMIC DNA]</scope>
    <source>
        <strain evidence="15">CG11_big_fil_rev_8_21_14_0_20_45_26</strain>
    </source>
</reference>
<feature type="transmembrane region" description="Helical" evidence="14">
    <location>
        <begin position="97"/>
        <end position="117"/>
    </location>
</feature>
<dbReference type="PANTHER" id="PTHR43448">
    <property type="entry name" value="PROTOHEME IX FARNESYLTRANSFERASE, MITOCHONDRIAL"/>
    <property type="match status" value="1"/>
</dbReference>
<evidence type="ECO:0000256" key="12">
    <source>
        <dbReference type="ARBA" id="ARBA00042475"/>
    </source>
</evidence>
<comment type="similarity">
    <text evidence="14">Belongs to the UbiA prenyltransferase family. Protoheme IX farnesyltransferase subfamily.</text>
</comment>
<sequence length="298" mass="33044">MKLEAVAATVKSETLTPHWEFYWQLTKPRLLSMVLISAAVGFCVFASPVNAFGIFAFLMTGTTCVGAGAMALNEWMEWRSDAKMIRTQNRPIPAGQITPAQALAFGAAISILGFSILSIWVNALSALFAFATWFIYLGCYTPLKKVTSLATFPGAVSGALPPLIGWAAAQGTNPVQAAILFAILFFWQVPHFLAIDWMYRDDYKRVDFKTLSVIDSNGQMVARQMIVNMSALFCVSLLPTIFGMAKELYFVGSFLLGITFSWVIMKAVRDLNQRARFVLRGSVVYLTLLLMLMVIDKW</sequence>
<name>A0A2H0LRP5_9BACT</name>
<evidence type="ECO:0000256" key="2">
    <source>
        <dbReference type="ARBA" id="ARBA00004919"/>
    </source>
</evidence>
<dbReference type="CDD" id="cd13957">
    <property type="entry name" value="PT_UbiA_Cox10"/>
    <property type="match status" value="1"/>
</dbReference>
<dbReference type="GO" id="GO:0048034">
    <property type="term" value="P:heme O biosynthetic process"/>
    <property type="evidence" value="ECO:0007669"/>
    <property type="project" value="UniProtKB-UniRule"/>
</dbReference>
<feature type="transmembrane region" description="Helical" evidence="14">
    <location>
        <begin position="175"/>
        <end position="199"/>
    </location>
</feature>
<protein>
    <recommendedName>
        <fullName evidence="11 14">Protoheme IX farnesyltransferase</fullName>
        <ecNumber evidence="3 14">2.5.1.141</ecNumber>
    </recommendedName>
    <alternativeName>
        <fullName evidence="12 14">Heme B farnesyltransferase</fullName>
    </alternativeName>
    <alternativeName>
        <fullName evidence="10 14">Heme O synthase</fullName>
    </alternativeName>
</protein>
<dbReference type="HAMAP" id="MF_00154">
    <property type="entry name" value="CyoE_CtaB"/>
    <property type="match status" value="1"/>
</dbReference>
<dbReference type="NCBIfam" id="TIGR01473">
    <property type="entry name" value="cyoE_ctaB"/>
    <property type="match status" value="1"/>
</dbReference>
<keyword evidence="5 14" id="KW-0808">Transferase</keyword>
<feature type="transmembrane region" description="Helical" evidence="14">
    <location>
        <begin position="248"/>
        <end position="265"/>
    </location>
</feature>
<evidence type="ECO:0000256" key="8">
    <source>
        <dbReference type="ARBA" id="ARBA00023133"/>
    </source>
</evidence>
<comment type="function">
    <text evidence="14">Converts heme B (protoheme IX) to heme O by substitution of the vinyl group on carbon 2 of heme B porphyrin ring with a hydroxyethyl farnesyl side group.</text>
</comment>
<evidence type="ECO:0000313" key="15">
    <source>
        <dbReference type="EMBL" id="PIQ87036.1"/>
    </source>
</evidence>
<feature type="transmembrane region" description="Helical" evidence="14">
    <location>
        <begin position="150"/>
        <end position="169"/>
    </location>
</feature>
<keyword evidence="4 14" id="KW-1003">Cell membrane</keyword>
<dbReference type="Proteomes" id="UP000230859">
    <property type="component" value="Unassembled WGS sequence"/>
</dbReference>
<organism evidence="15 16">
    <name type="scientific">Candidatus Abzuiibacterium crystallinum</name>
    <dbReference type="NCBI Taxonomy" id="1974748"/>
    <lineage>
        <taxon>Bacteria</taxon>
        <taxon>Pseudomonadati</taxon>
        <taxon>Candidatus Omnitrophota</taxon>
        <taxon>Candidatus Abzuiibacterium</taxon>
    </lineage>
</organism>
<evidence type="ECO:0000256" key="5">
    <source>
        <dbReference type="ARBA" id="ARBA00022679"/>
    </source>
</evidence>
<dbReference type="PANTHER" id="PTHR43448:SF7">
    <property type="entry name" value="4-HYDROXYBENZOATE SOLANESYLTRANSFERASE"/>
    <property type="match status" value="1"/>
</dbReference>
<dbReference type="InterPro" id="IPR006369">
    <property type="entry name" value="Protohaem_IX_farnesylTrfase"/>
</dbReference>
<dbReference type="GO" id="GO:0005886">
    <property type="term" value="C:plasma membrane"/>
    <property type="evidence" value="ECO:0007669"/>
    <property type="project" value="UniProtKB-SubCell"/>
</dbReference>
<feature type="transmembrane region" description="Helical" evidence="14">
    <location>
        <begin position="123"/>
        <end position="143"/>
    </location>
</feature>
<dbReference type="Pfam" id="PF01040">
    <property type="entry name" value="UbiA"/>
    <property type="match status" value="1"/>
</dbReference>
<evidence type="ECO:0000256" key="10">
    <source>
        <dbReference type="ARBA" id="ARBA00030253"/>
    </source>
</evidence>
<comment type="miscellaneous">
    <text evidence="14">Carbon 2 of the heme B porphyrin ring is defined according to the Fischer nomenclature.</text>
</comment>
<proteinExistence type="inferred from homology"/>
<evidence type="ECO:0000313" key="16">
    <source>
        <dbReference type="Proteomes" id="UP000230859"/>
    </source>
</evidence>
<comment type="subcellular location">
    <subcellularLocation>
        <location evidence="1 14">Cell membrane</location>
        <topology evidence="1 14">Multi-pass membrane protein</topology>
    </subcellularLocation>
</comment>
<dbReference type="GO" id="GO:0008495">
    <property type="term" value="F:protoheme IX farnesyltransferase activity"/>
    <property type="evidence" value="ECO:0007669"/>
    <property type="project" value="UniProtKB-UniRule"/>
</dbReference>
<evidence type="ECO:0000256" key="1">
    <source>
        <dbReference type="ARBA" id="ARBA00004651"/>
    </source>
</evidence>
<keyword evidence="8 14" id="KW-0350">Heme biosynthesis</keyword>
<evidence type="ECO:0000256" key="11">
    <source>
        <dbReference type="ARBA" id="ARBA00040810"/>
    </source>
</evidence>
<keyword evidence="7 14" id="KW-1133">Transmembrane helix</keyword>
<evidence type="ECO:0000256" key="6">
    <source>
        <dbReference type="ARBA" id="ARBA00022692"/>
    </source>
</evidence>
<comment type="pathway">
    <text evidence="2 14">Porphyrin-containing compound metabolism; heme O biosynthesis; heme O from protoheme: step 1/1.</text>
</comment>
<dbReference type="InterPro" id="IPR000537">
    <property type="entry name" value="UbiA_prenyltransferase"/>
</dbReference>
<gene>
    <name evidence="15" type="primary">cyoE</name>
    <name evidence="14" type="synonym">ctaB</name>
    <name evidence="15" type="ORF">COV74_02515</name>
</gene>